<keyword evidence="2" id="KW-0433">Leucine-rich repeat</keyword>
<evidence type="ECO:0000256" key="1">
    <source>
        <dbReference type="ARBA" id="ARBA00022468"/>
    </source>
</evidence>
<evidence type="ECO:0000256" key="2">
    <source>
        <dbReference type="ARBA" id="ARBA00022614"/>
    </source>
</evidence>
<dbReference type="InterPro" id="IPR027038">
    <property type="entry name" value="RanGap"/>
</dbReference>
<accession>W7XLF2</accession>
<keyword evidence="4" id="KW-0808">Transferase</keyword>
<dbReference type="Pfam" id="PF13516">
    <property type="entry name" value="LRR_6"/>
    <property type="match status" value="3"/>
</dbReference>
<protein>
    <submittedName>
        <fullName evidence="4">Kinase domain protein</fullName>
    </submittedName>
</protein>
<dbReference type="GO" id="GO:0005829">
    <property type="term" value="C:cytosol"/>
    <property type="evidence" value="ECO:0007669"/>
    <property type="project" value="TreeGrafter"/>
</dbReference>
<dbReference type="GO" id="GO:0005096">
    <property type="term" value="F:GTPase activator activity"/>
    <property type="evidence" value="ECO:0007669"/>
    <property type="project" value="UniProtKB-KW"/>
</dbReference>
<keyword evidence="1" id="KW-0343">GTPase activation</keyword>
<dbReference type="GO" id="GO:0006913">
    <property type="term" value="P:nucleocytoplasmic transport"/>
    <property type="evidence" value="ECO:0007669"/>
    <property type="project" value="TreeGrafter"/>
</dbReference>
<evidence type="ECO:0000313" key="5">
    <source>
        <dbReference type="Proteomes" id="UP000009168"/>
    </source>
</evidence>
<evidence type="ECO:0000256" key="3">
    <source>
        <dbReference type="ARBA" id="ARBA00022737"/>
    </source>
</evidence>
<keyword evidence="5" id="KW-1185">Reference proteome</keyword>
<dbReference type="EMBL" id="GG662840">
    <property type="protein sequence ID" value="EWS76184.1"/>
    <property type="molecule type" value="Genomic_DNA"/>
</dbReference>
<dbReference type="PANTHER" id="PTHR24113:SF12">
    <property type="entry name" value="RAN GTPASE-ACTIVATING PROTEIN 1"/>
    <property type="match status" value="1"/>
</dbReference>
<keyword evidence="3" id="KW-0677">Repeat</keyword>
<evidence type="ECO:0000313" key="4">
    <source>
        <dbReference type="EMBL" id="EWS76184.1"/>
    </source>
</evidence>
<dbReference type="InParanoid" id="W7XLF2"/>
<organism evidence="4 5">
    <name type="scientific">Tetrahymena thermophila (strain SB210)</name>
    <dbReference type="NCBI Taxonomy" id="312017"/>
    <lineage>
        <taxon>Eukaryota</taxon>
        <taxon>Sar</taxon>
        <taxon>Alveolata</taxon>
        <taxon>Ciliophora</taxon>
        <taxon>Intramacronucleata</taxon>
        <taxon>Oligohymenophorea</taxon>
        <taxon>Hymenostomatida</taxon>
        <taxon>Tetrahymenina</taxon>
        <taxon>Tetrahymenidae</taxon>
        <taxon>Tetrahymena</taxon>
    </lineage>
</organism>
<dbReference type="GO" id="GO:0031267">
    <property type="term" value="F:small GTPase binding"/>
    <property type="evidence" value="ECO:0007669"/>
    <property type="project" value="TreeGrafter"/>
</dbReference>
<keyword evidence="4" id="KW-0418">Kinase</keyword>
<dbReference type="GO" id="GO:0005634">
    <property type="term" value="C:nucleus"/>
    <property type="evidence" value="ECO:0007669"/>
    <property type="project" value="TreeGrafter"/>
</dbReference>
<proteinExistence type="predicted"/>
<dbReference type="GO" id="GO:0048471">
    <property type="term" value="C:perinuclear region of cytoplasm"/>
    <property type="evidence" value="ECO:0007669"/>
    <property type="project" value="TreeGrafter"/>
</dbReference>
<dbReference type="PANTHER" id="PTHR24113">
    <property type="entry name" value="RAN GTPASE-ACTIVATING PROTEIN 1"/>
    <property type="match status" value="1"/>
</dbReference>
<dbReference type="AlphaFoldDB" id="W7XLF2"/>
<dbReference type="InterPro" id="IPR032675">
    <property type="entry name" value="LRR_dom_sf"/>
</dbReference>
<gene>
    <name evidence="4" type="ORF">TTHERM_000165029</name>
</gene>
<dbReference type="Proteomes" id="UP000009168">
    <property type="component" value="Unassembled WGS sequence"/>
</dbReference>
<dbReference type="SUPFAM" id="SSF52047">
    <property type="entry name" value="RNI-like"/>
    <property type="match status" value="1"/>
</dbReference>
<dbReference type="GeneID" id="24437643"/>
<dbReference type="Gene3D" id="3.80.10.10">
    <property type="entry name" value="Ribonuclease Inhibitor"/>
    <property type="match status" value="1"/>
</dbReference>
<dbReference type="KEGG" id="tet:TTHERM_000165029"/>
<dbReference type="RefSeq" id="XP_012651231.1">
    <property type="nucleotide sequence ID" value="XM_012795777.1"/>
</dbReference>
<dbReference type="InterPro" id="IPR001611">
    <property type="entry name" value="Leu-rich_rpt"/>
</dbReference>
<dbReference type="GO" id="GO:0016301">
    <property type="term" value="F:kinase activity"/>
    <property type="evidence" value="ECO:0007669"/>
    <property type="project" value="UniProtKB-KW"/>
</dbReference>
<reference evidence="5" key="1">
    <citation type="journal article" date="2006" name="PLoS Biol.">
        <title>Macronuclear genome sequence of the ciliate Tetrahymena thermophila, a model eukaryote.</title>
        <authorList>
            <person name="Eisen J.A."/>
            <person name="Coyne R.S."/>
            <person name="Wu M."/>
            <person name="Wu D."/>
            <person name="Thiagarajan M."/>
            <person name="Wortman J.R."/>
            <person name="Badger J.H."/>
            <person name="Ren Q."/>
            <person name="Amedeo P."/>
            <person name="Jones K.M."/>
            <person name="Tallon L.J."/>
            <person name="Delcher A.L."/>
            <person name="Salzberg S.L."/>
            <person name="Silva J.C."/>
            <person name="Haas B.J."/>
            <person name="Majoros W.H."/>
            <person name="Farzad M."/>
            <person name="Carlton J.M."/>
            <person name="Smith R.K. Jr."/>
            <person name="Garg J."/>
            <person name="Pearlman R.E."/>
            <person name="Karrer K.M."/>
            <person name="Sun L."/>
            <person name="Manning G."/>
            <person name="Elde N.C."/>
            <person name="Turkewitz A.P."/>
            <person name="Asai D.J."/>
            <person name="Wilkes D.E."/>
            <person name="Wang Y."/>
            <person name="Cai H."/>
            <person name="Collins K."/>
            <person name="Stewart B.A."/>
            <person name="Lee S.R."/>
            <person name="Wilamowska K."/>
            <person name="Weinberg Z."/>
            <person name="Ruzzo W.L."/>
            <person name="Wloga D."/>
            <person name="Gaertig J."/>
            <person name="Frankel J."/>
            <person name="Tsao C.-C."/>
            <person name="Gorovsky M.A."/>
            <person name="Keeling P.J."/>
            <person name="Waller R.F."/>
            <person name="Patron N.J."/>
            <person name="Cherry J.M."/>
            <person name="Stover N.A."/>
            <person name="Krieger C.J."/>
            <person name="del Toro C."/>
            <person name="Ryder H.F."/>
            <person name="Williamson S.C."/>
            <person name="Barbeau R.A."/>
            <person name="Hamilton E.P."/>
            <person name="Orias E."/>
        </authorList>
    </citation>
    <scope>NUCLEOTIDE SEQUENCE [LARGE SCALE GENOMIC DNA]</scope>
    <source>
        <strain evidence="5">SB210</strain>
    </source>
</reference>
<name>W7XLF2_TETTS</name>
<sequence length="362" mass="41187">MFNQNNYFNNLYELMQRDYSYLQDAFIDLKYKNIQSEEASKLSSQIENWINIKYLDLNLFCNYIKKQGAAELGCALSKCQNLQKLKLSLYNNYLQDEGAYNLISPLKACLNLVFLDIDLTDNQIGPAGCLSLGLSLSKLESLLDLNLNLSSNSIGDEGAQNLLSNSDNFQSLKSLNLQILNCKIGVSGSQNLGYSLVKIANLEDLTINISYNNMQSEGLKSLCSSFFNNEQSQIKLSLDAKSINLFNNHEFDFQSVFSLNFSLKSLSICLFIDSCLNYINIKNFGLGLSNCKNLSTLSLEIYNGQDQFEENDLYSALAQCKSLNHLFISIEQRYGENEFTENFRQKCLKLKRLVKLSYYLFE</sequence>